<dbReference type="SUPFAM" id="SSF56059">
    <property type="entry name" value="Glutathione synthetase ATP-binding domain-like"/>
    <property type="match status" value="1"/>
</dbReference>
<evidence type="ECO:0000256" key="3">
    <source>
        <dbReference type="ARBA" id="ARBA00022598"/>
    </source>
</evidence>
<evidence type="ECO:0000313" key="15">
    <source>
        <dbReference type="EMBL" id="ABM04543.1"/>
    </source>
</evidence>
<dbReference type="Pfam" id="PF03255">
    <property type="entry name" value="ACCA"/>
    <property type="match status" value="1"/>
</dbReference>
<keyword evidence="16" id="KW-1185">Reference proteome</keyword>
<dbReference type="InterPro" id="IPR005479">
    <property type="entry name" value="CPAse_ATP-bd"/>
</dbReference>
<dbReference type="InterPro" id="IPR016185">
    <property type="entry name" value="PreATP-grasp_dom_sf"/>
</dbReference>
<dbReference type="RefSeq" id="WP_011771097.1">
    <property type="nucleotide sequence ID" value="NC_008709.1"/>
</dbReference>
<dbReference type="InterPro" id="IPR011053">
    <property type="entry name" value="Single_hybrid_motif"/>
</dbReference>
<evidence type="ECO:0000256" key="8">
    <source>
        <dbReference type="ARBA" id="ARBA00023160"/>
    </source>
</evidence>
<keyword evidence="5" id="KW-0276">Fatty acid metabolism</keyword>
<keyword evidence="2" id="KW-0444">Lipid biosynthesis</keyword>
<organism evidence="15 16">
    <name type="scientific">Psychromonas ingrahamii (strain DSM 17664 / CCUG 51855 / 37)</name>
    <dbReference type="NCBI Taxonomy" id="357804"/>
    <lineage>
        <taxon>Bacteria</taxon>
        <taxon>Pseudomonadati</taxon>
        <taxon>Pseudomonadota</taxon>
        <taxon>Gammaproteobacteria</taxon>
        <taxon>Alteromonadales</taxon>
        <taxon>Psychromonadaceae</taxon>
        <taxon>Psychromonas</taxon>
    </lineage>
</organism>
<comment type="catalytic activity">
    <reaction evidence="10">
        <text>N(6)-carboxybiotinyl-L-lysyl-[protein] + acetyl-CoA = N(6)-biotinyl-L-lysyl-[protein] + malonyl-CoA</text>
        <dbReference type="Rhea" id="RHEA:54728"/>
        <dbReference type="Rhea" id="RHEA-COMP:10505"/>
        <dbReference type="Rhea" id="RHEA-COMP:10506"/>
        <dbReference type="ChEBI" id="CHEBI:57288"/>
        <dbReference type="ChEBI" id="CHEBI:57384"/>
        <dbReference type="ChEBI" id="CHEBI:83144"/>
        <dbReference type="ChEBI" id="CHEBI:83145"/>
        <dbReference type="EC" id="2.1.3.15"/>
    </reaction>
</comment>
<dbReference type="GO" id="GO:0046872">
    <property type="term" value="F:metal ion binding"/>
    <property type="evidence" value="ECO:0007669"/>
    <property type="project" value="InterPro"/>
</dbReference>
<dbReference type="InterPro" id="IPR011763">
    <property type="entry name" value="COA_CT_C"/>
</dbReference>
<evidence type="ECO:0000256" key="11">
    <source>
        <dbReference type="PROSITE-ProRule" id="PRU00409"/>
    </source>
</evidence>
<dbReference type="SUPFAM" id="SSF52096">
    <property type="entry name" value="ClpP/crotonase"/>
    <property type="match status" value="2"/>
</dbReference>
<dbReference type="PROSITE" id="PS50989">
    <property type="entry name" value="COA_CT_CTER"/>
    <property type="match status" value="1"/>
</dbReference>
<protein>
    <submittedName>
        <fullName evidence="15">Carbamoyl-phosphate synthase L chain, ATP-binding protein</fullName>
    </submittedName>
</protein>
<evidence type="ECO:0000256" key="2">
    <source>
        <dbReference type="ARBA" id="ARBA00022516"/>
    </source>
</evidence>
<keyword evidence="8" id="KW-0275">Fatty acid biosynthesis</keyword>
<dbReference type="SMART" id="SM00878">
    <property type="entry name" value="Biotin_carb_C"/>
    <property type="match status" value="1"/>
</dbReference>
<dbReference type="Pfam" id="PF02785">
    <property type="entry name" value="Biotin_carb_C"/>
    <property type="match status" value="1"/>
</dbReference>
<dbReference type="PROSITE" id="PS50975">
    <property type="entry name" value="ATP_GRASP"/>
    <property type="match status" value="1"/>
</dbReference>
<dbReference type="InterPro" id="IPR001095">
    <property type="entry name" value="Acetyl_CoA_COase_a_su"/>
</dbReference>
<feature type="domain" description="ATP-grasp" evidence="12">
    <location>
        <begin position="1067"/>
        <end position="1265"/>
    </location>
</feature>
<dbReference type="Gene3D" id="3.90.226.10">
    <property type="entry name" value="2-enoyl-CoA Hydratase, Chain A, domain 1"/>
    <property type="match status" value="2"/>
</dbReference>
<feature type="domain" description="Biotin carboxylation" evidence="13">
    <location>
        <begin position="945"/>
        <end position="1398"/>
    </location>
</feature>
<sequence>MPVKPSSSHFEANKIADPLFLHAEHIAKDFSLFPDNSLPSNTEGLEGLIDRTRIKSNLSTINELDVDAYIARTVQPAEDNKRPGAKKIVAGFNGKIITEQLNGAFYSAEMEFDFGGYMRRIGIIAQERSSNNGAWMPEHHLAASKTIRKFADLSLPIVYLIDTPGADAGEEANRQNQAHSISQMITESANVDVPTVGIVVGVGYSGGAIPLATANILLSVRDGIFNTIQPKGLQSIARKYNLSWQECAQSVGVSPEELYENGCIDGIVDYSPVDQDERQHNLQKAIVSSILSIEAKSVNFVREYPNILEHYNRSLMRYLDPSNKLVAVENASDNVHLIAKNPTVHNNAFGTTYRYMRYLTLRSRIKAIQMNEYGRLSKLTAPEGDLDSRIEADRKQVFVNWLENPDKIIYDDTLNKNWKKFLSKRDDISVERNIFTKFILGEPQQNYDNARSELLINLTWALYNRWKTSAANNFRAVIDYLEDENNLPLTDSWPELSKLTAIDVVAHKETRECFIVHCRHMLVFNALYDNTMGNLASIAKEAMETKELSRDSVSSLVRSSLKGALNKVSDDDYEQLKSTFNAWLKYFTDQSGRGDILAKVEEWKSVGYPQMNSSLFVVLTYIFEKLLPEYYKSRDGASEYSGAINPVRIGRRKDFWNRLTMGYQDLLIQGVLREEKNKKNNSSDVILGKFFTDFKESKADLMTANLLEFPGFRLSIEDALDKKIKPCGLITGIGEFTLESGASQKVGVAVSNLAFQAGAFDMASAEKFCALLVECARHHFPVIAFISSGGMQTKEGASALFSMAVVNDRITRFIRDNDLPVVMFGYGDCTGGAQASFVTHPLAQTYYLSGTNMPFAGQMVVPAYLPSTATLSNYLSRVPGAMDALVINPFSDDLDNKLSDIDKNMPLPSITIEETIQRALEGFVPICDLSEDDFSQADPRELMEPVRKVLIHARGCTAVKLIRIAQKNNIKVVLVASDPDMTSVPADMLGKGDKLVCLGGNTSDESYLNASSVLKVAAYEEVDALHPGIGFLSESPHFADLCVGHNINFVGPSMNSMLTMGNKSNAIKTAQDNGVPVVPGSHGILTGAEQALDIANAMGYPVLLKAVNGGGGKGILVIEKAEDMFAGFSQVSAEARSAFGNGDLYLEKYITSLRHIEVQLLRDKHCNTKVLGIRDCSVQRNNQKVVEESESTMLPAHLEVEVLKHTAALADAVDYMGAGTVEFIYDLDQDSIYFMEMNTRLQVEHPVTEATSGIDIVTAQYDIASGKSIEGLQPQKKGYAIEVRVTAEKAALDNNGVMQLLPHPGKVVEYSVPEQDDIEIMSMIAEGKEVSPYYDSLVAQFICHGNDRNDTVQKLLKFLDKVVIRGIATNIPLLKRILKDETFLSGVYDTTYLPKFMARLDQQVMIDEMEASASTSESNLSIQVDGSNELKVMAQSAGIFYRASSPAEPDFVAEGDIVNVNKTLGLMEAMKMFSPITLASFNRQDAELYDGDIKFRIERIINANGQQVSSGDLLYIVTPM</sequence>
<dbReference type="Proteomes" id="UP000000639">
    <property type="component" value="Chromosome"/>
</dbReference>
<evidence type="ECO:0000256" key="4">
    <source>
        <dbReference type="ARBA" id="ARBA00022741"/>
    </source>
</evidence>
<dbReference type="InterPro" id="IPR011761">
    <property type="entry name" value="ATP-grasp"/>
</dbReference>
<dbReference type="InterPro" id="IPR005482">
    <property type="entry name" value="Biotin_COase_C"/>
</dbReference>
<proteinExistence type="predicted"/>
<dbReference type="InterPro" id="IPR011054">
    <property type="entry name" value="Rudment_hybrid_motif"/>
</dbReference>
<dbReference type="OrthoDB" id="9763189at2"/>
<keyword evidence="7" id="KW-0443">Lipid metabolism</keyword>
<evidence type="ECO:0000259" key="14">
    <source>
        <dbReference type="PROSITE" id="PS50989"/>
    </source>
</evidence>
<dbReference type="FunFam" id="3.30.1490.20:FF:000003">
    <property type="entry name" value="acetyl-CoA carboxylase isoform X1"/>
    <property type="match status" value="1"/>
</dbReference>
<dbReference type="eggNOG" id="COG0825">
    <property type="taxonomic scope" value="Bacteria"/>
</dbReference>
<evidence type="ECO:0000256" key="10">
    <source>
        <dbReference type="ARBA" id="ARBA00049152"/>
    </source>
</evidence>
<dbReference type="InterPro" id="IPR029045">
    <property type="entry name" value="ClpP/crotonase-like_dom_sf"/>
</dbReference>
<evidence type="ECO:0000256" key="7">
    <source>
        <dbReference type="ARBA" id="ARBA00023098"/>
    </source>
</evidence>
<keyword evidence="4 11" id="KW-0547">Nucleotide-binding</keyword>
<dbReference type="GO" id="GO:0016743">
    <property type="term" value="F:carboxyl- or carbamoyltransferase activity"/>
    <property type="evidence" value="ECO:0007669"/>
    <property type="project" value="InterPro"/>
</dbReference>
<evidence type="ECO:0000313" key="16">
    <source>
        <dbReference type="Proteomes" id="UP000000639"/>
    </source>
</evidence>
<keyword evidence="6 11" id="KW-0067">ATP-binding</keyword>
<dbReference type="Pfam" id="PF00289">
    <property type="entry name" value="Biotin_carb_N"/>
    <property type="match status" value="1"/>
</dbReference>
<dbReference type="GO" id="GO:0009317">
    <property type="term" value="C:acetyl-CoA carboxylase complex"/>
    <property type="evidence" value="ECO:0007669"/>
    <property type="project" value="InterPro"/>
</dbReference>
<evidence type="ECO:0000256" key="6">
    <source>
        <dbReference type="ARBA" id="ARBA00022840"/>
    </source>
</evidence>
<accession>A1SYH8</accession>
<dbReference type="PANTHER" id="PTHR48095">
    <property type="entry name" value="PYRUVATE CARBOXYLASE SUBUNIT A"/>
    <property type="match status" value="1"/>
</dbReference>
<feature type="domain" description="CoA carboxyltransferase C-terminal" evidence="14">
    <location>
        <begin position="63"/>
        <end position="292"/>
    </location>
</feature>
<evidence type="ECO:0000259" key="12">
    <source>
        <dbReference type="PROSITE" id="PS50975"/>
    </source>
</evidence>
<reference evidence="15 16" key="1">
    <citation type="submission" date="2007-01" db="EMBL/GenBank/DDBJ databases">
        <title>Complete sequence of Psychromonas ingrahamii 37.</title>
        <authorList>
            <consortium name="US DOE Joint Genome Institute"/>
            <person name="Copeland A."/>
            <person name="Lucas S."/>
            <person name="Lapidus A."/>
            <person name="Barry K."/>
            <person name="Detter J.C."/>
            <person name="Glavina del Rio T."/>
            <person name="Hammon N."/>
            <person name="Israni S."/>
            <person name="Dalin E."/>
            <person name="Tice H."/>
            <person name="Pitluck S."/>
            <person name="Thompson L.S."/>
            <person name="Brettin T."/>
            <person name="Bruce D."/>
            <person name="Han C."/>
            <person name="Tapia R."/>
            <person name="Schmutz J."/>
            <person name="Larimer F."/>
            <person name="Land M."/>
            <person name="Hauser L."/>
            <person name="Kyrpides N."/>
            <person name="Ivanova N."/>
            <person name="Staley J."/>
            <person name="Richardson P."/>
        </authorList>
    </citation>
    <scope>NUCLEOTIDE SEQUENCE [LARGE SCALE GENOMIC DNA]</scope>
    <source>
        <strain evidence="15 16">37</strain>
    </source>
</reference>
<dbReference type="SUPFAM" id="SSF51230">
    <property type="entry name" value="Single hybrid motif"/>
    <property type="match status" value="1"/>
</dbReference>
<evidence type="ECO:0000256" key="1">
    <source>
        <dbReference type="ARBA" id="ARBA00003761"/>
    </source>
</evidence>
<dbReference type="Pfam" id="PF02786">
    <property type="entry name" value="CPSase_L_D2"/>
    <property type="match status" value="1"/>
</dbReference>
<dbReference type="HOGENOM" id="CLU_003206_0_0_6"/>
<dbReference type="PROSITE" id="PS50979">
    <property type="entry name" value="BC"/>
    <property type="match status" value="1"/>
</dbReference>
<keyword evidence="3" id="KW-0436">Ligase</keyword>
<dbReference type="CDD" id="cd06850">
    <property type="entry name" value="biotinyl_domain"/>
    <property type="match status" value="1"/>
</dbReference>
<dbReference type="GO" id="GO:0006633">
    <property type="term" value="P:fatty acid biosynthetic process"/>
    <property type="evidence" value="ECO:0007669"/>
    <property type="project" value="UniProtKB-KW"/>
</dbReference>
<evidence type="ECO:0000259" key="13">
    <source>
        <dbReference type="PROSITE" id="PS50979"/>
    </source>
</evidence>
<dbReference type="InterPro" id="IPR011764">
    <property type="entry name" value="Biotin_carboxylation_dom"/>
</dbReference>
<dbReference type="PANTHER" id="PTHR48095:SF2">
    <property type="entry name" value="BIOTIN CARBOXYLASE, CHLOROPLASTIC"/>
    <property type="match status" value="1"/>
</dbReference>
<dbReference type="GO" id="GO:0005524">
    <property type="term" value="F:ATP binding"/>
    <property type="evidence" value="ECO:0007669"/>
    <property type="project" value="UniProtKB-UniRule"/>
</dbReference>
<dbReference type="SUPFAM" id="SSF51246">
    <property type="entry name" value="Rudiment single hybrid motif"/>
    <property type="match status" value="1"/>
</dbReference>
<dbReference type="PROSITE" id="PS00867">
    <property type="entry name" value="CPSASE_2"/>
    <property type="match status" value="1"/>
</dbReference>
<dbReference type="STRING" id="357804.Ping_2837"/>
<dbReference type="KEGG" id="pin:Ping_2837"/>
<dbReference type="eggNOG" id="COG0439">
    <property type="taxonomic scope" value="Bacteria"/>
</dbReference>
<comment type="catalytic activity">
    <reaction evidence="9">
        <text>N(6)-biotinyl-L-lysyl-[protein] + hydrogencarbonate + ATP = N(6)-carboxybiotinyl-L-lysyl-[protein] + ADP + phosphate + H(+)</text>
        <dbReference type="Rhea" id="RHEA:13501"/>
        <dbReference type="Rhea" id="RHEA-COMP:10505"/>
        <dbReference type="Rhea" id="RHEA-COMP:10506"/>
        <dbReference type="ChEBI" id="CHEBI:15378"/>
        <dbReference type="ChEBI" id="CHEBI:17544"/>
        <dbReference type="ChEBI" id="CHEBI:30616"/>
        <dbReference type="ChEBI" id="CHEBI:43474"/>
        <dbReference type="ChEBI" id="CHEBI:83144"/>
        <dbReference type="ChEBI" id="CHEBI:83145"/>
        <dbReference type="ChEBI" id="CHEBI:456216"/>
        <dbReference type="EC" id="6.3.4.14"/>
    </reaction>
</comment>
<dbReference type="eggNOG" id="COG0777">
    <property type="taxonomic scope" value="Bacteria"/>
</dbReference>
<dbReference type="GO" id="GO:0003989">
    <property type="term" value="F:acetyl-CoA carboxylase activity"/>
    <property type="evidence" value="ECO:0007669"/>
    <property type="project" value="InterPro"/>
</dbReference>
<dbReference type="InterPro" id="IPR005481">
    <property type="entry name" value="BC-like_N"/>
</dbReference>
<comment type="function">
    <text evidence="1">This protein is a component of the acetyl coenzyme A carboxylase complex; first, biotin carboxylase catalyzes the carboxylation of the carrier protein and then the transcarboxylase transfers the carboxyl group to form malonyl-CoA.</text>
</comment>
<dbReference type="Gene3D" id="2.40.50.100">
    <property type="match status" value="1"/>
</dbReference>
<evidence type="ECO:0000256" key="9">
    <source>
        <dbReference type="ARBA" id="ARBA00048600"/>
    </source>
</evidence>
<dbReference type="GO" id="GO:0004075">
    <property type="term" value="F:biotin carboxylase activity"/>
    <property type="evidence" value="ECO:0007669"/>
    <property type="project" value="UniProtKB-EC"/>
</dbReference>
<dbReference type="SUPFAM" id="SSF52440">
    <property type="entry name" value="PreATP-grasp domain"/>
    <property type="match status" value="1"/>
</dbReference>
<dbReference type="EMBL" id="CP000510">
    <property type="protein sequence ID" value="ABM04543.1"/>
    <property type="molecule type" value="Genomic_DNA"/>
</dbReference>
<dbReference type="Gene3D" id="3.30.470.20">
    <property type="entry name" value="ATP-grasp fold, B domain"/>
    <property type="match status" value="1"/>
</dbReference>
<name>A1SYH8_PSYIN</name>
<dbReference type="InterPro" id="IPR051602">
    <property type="entry name" value="ACC_Biotin_Carboxylase"/>
</dbReference>
<gene>
    <name evidence="15" type="ordered locus">Ping_2837</name>
</gene>
<evidence type="ECO:0000256" key="5">
    <source>
        <dbReference type="ARBA" id="ARBA00022832"/>
    </source>
</evidence>